<dbReference type="GO" id="GO:0044718">
    <property type="term" value="P:siderophore transmembrane transport"/>
    <property type="evidence" value="ECO:0007669"/>
    <property type="project" value="TreeGrafter"/>
</dbReference>
<evidence type="ECO:0000256" key="3">
    <source>
        <dbReference type="ARBA" id="ARBA00022452"/>
    </source>
</evidence>
<evidence type="ECO:0000256" key="9">
    <source>
        <dbReference type="ARBA" id="ARBA00023237"/>
    </source>
</evidence>
<evidence type="ECO:0000256" key="1">
    <source>
        <dbReference type="ARBA" id="ARBA00004571"/>
    </source>
</evidence>
<dbReference type="PATRIC" id="fig|1666912.4.peg.2187"/>
<dbReference type="GO" id="GO:0009279">
    <property type="term" value="C:cell outer membrane"/>
    <property type="evidence" value="ECO:0007669"/>
    <property type="project" value="UniProtKB-SubCell"/>
</dbReference>
<dbReference type="PANTHER" id="PTHR30069:SF29">
    <property type="entry name" value="HEMOGLOBIN AND HEMOGLOBIN-HAPTOGLOBIN-BINDING PROTEIN 1-RELATED"/>
    <property type="match status" value="1"/>
</dbReference>
<evidence type="ECO:0000256" key="2">
    <source>
        <dbReference type="ARBA" id="ARBA00022448"/>
    </source>
</evidence>
<dbReference type="SUPFAM" id="SSF56935">
    <property type="entry name" value="Porins"/>
    <property type="match status" value="1"/>
</dbReference>
<evidence type="ECO:0000256" key="10">
    <source>
        <dbReference type="PROSITE-ProRule" id="PRU01360"/>
    </source>
</evidence>
<evidence type="ECO:0000259" key="13">
    <source>
        <dbReference type="Pfam" id="PF00593"/>
    </source>
</evidence>
<keyword evidence="2 10" id="KW-0813">Transport</keyword>
<dbReference type="Gene3D" id="2.170.130.10">
    <property type="entry name" value="TonB-dependent receptor, plug domain"/>
    <property type="match status" value="1"/>
</dbReference>
<evidence type="ECO:0000313" key="18">
    <source>
        <dbReference type="Proteomes" id="UP000182045"/>
    </source>
</evidence>
<dbReference type="InterPro" id="IPR039426">
    <property type="entry name" value="TonB-dep_rcpt-like"/>
</dbReference>
<reference evidence="16 17" key="1">
    <citation type="submission" date="2015-09" db="EMBL/GenBank/DDBJ databases">
        <title>Identification and resolution of microdiversity through metagenomic sequencing of parallel consortia.</title>
        <authorList>
            <person name="Nelson W.C."/>
            <person name="Romine M.F."/>
            <person name="Lindemann S.R."/>
        </authorList>
    </citation>
    <scope>NUCLEOTIDE SEQUENCE [LARGE SCALE GENOMIC DNA]</scope>
    <source>
        <strain evidence="16">HL-91</strain>
    </source>
</reference>
<dbReference type="InterPro" id="IPR037066">
    <property type="entry name" value="Plug_dom_sf"/>
</dbReference>
<evidence type="ECO:0000313" key="17">
    <source>
        <dbReference type="Proteomes" id="UP000050413"/>
    </source>
</evidence>
<protein>
    <submittedName>
        <fullName evidence="16">TonB-dependent cobalamin receptor BtuB</fullName>
    </submittedName>
    <submittedName>
        <fullName evidence="15">Vitamin B12 transporter</fullName>
    </submittedName>
</protein>
<gene>
    <name evidence="16" type="primary">btuB</name>
    <name evidence="15" type="ORF">Ga0058931_0911</name>
    <name evidence="16" type="ORF">HLUCCA05_10025</name>
</gene>
<evidence type="ECO:0000256" key="12">
    <source>
        <dbReference type="SAM" id="SignalP"/>
    </source>
</evidence>
<feature type="domain" description="TonB-dependent receptor-like beta-barrel" evidence="13">
    <location>
        <begin position="180"/>
        <end position="585"/>
    </location>
</feature>
<comment type="caution">
    <text evidence="16">The sequence shown here is derived from an EMBL/GenBank/DDBJ whole genome shotgun (WGS) entry which is preliminary data.</text>
</comment>
<proteinExistence type="inferred from homology"/>
<evidence type="ECO:0000259" key="14">
    <source>
        <dbReference type="Pfam" id="PF07715"/>
    </source>
</evidence>
<keyword evidence="7 10" id="KW-0472">Membrane</keyword>
<dbReference type="InterPro" id="IPR036942">
    <property type="entry name" value="Beta-barrel_TonB_sf"/>
</dbReference>
<dbReference type="EMBL" id="FBYC01000004">
    <property type="protein sequence ID" value="CUX80204.1"/>
    <property type="molecule type" value="Genomic_DNA"/>
</dbReference>
<reference evidence="15 18" key="2">
    <citation type="submission" date="2016-01" db="EMBL/GenBank/DDBJ databases">
        <authorList>
            <person name="Varghese N."/>
        </authorList>
    </citation>
    <scope>NUCLEOTIDE SEQUENCE [LARGE SCALE GENOMIC DNA]</scope>
    <source>
        <strain evidence="15 18">HL-91</strain>
    </source>
</reference>
<dbReference type="Proteomes" id="UP000050413">
    <property type="component" value="Unassembled WGS sequence"/>
</dbReference>
<dbReference type="OrthoDB" id="9760333at2"/>
<feature type="chain" id="PRO_5010335913" evidence="12">
    <location>
        <begin position="23"/>
        <end position="611"/>
    </location>
</feature>
<dbReference type="CDD" id="cd01347">
    <property type="entry name" value="ligand_gated_channel"/>
    <property type="match status" value="1"/>
</dbReference>
<name>A0A0P7WPE5_9RHOB</name>
<evidence type="ECO:0000256" key="7">
    <source>
        <dbReference type="ARBA" id="ARBA00023136"/>
    </source>
</evidence>
<dbReference type="Gene3D" id="2.40.170.20">
    <property type="entry name" value="TonB-dependent receptor, beta-barrel domain"/>
    <property type="match status" value="1"/>
</dbReference>
<keyword evidence="4 10" id="KW-0812">Transmembrane</keyword>
<evidence type="ECO:0000256" key="4">
    <source>
        <dbReference type="ARBA" id="ARBA00022692"/>
    </source>
</evidence>
<keyword evidence="3 10" id="KW-1134">Transmembrane beta strand</keyword>
<dbReference type="STRING" id="1666912.Ga0058931_0911"/>
<evidence type="ECO:0000256" key="11">
    <source>
        <dbReference type="RuleBase" id="RU003357"/>
    </source>
</evidence>
<dbReference type="Pfam" id="PF00593">
    <property type="entry name" value="TonB_dep_Rec_b-barrel"/>
    <property type="match status" value="1"/>
</dbReference>
<comment type="similarity">
    <text evidence="10 11">Belongs to the TonB-dependent receptor family.</text>
</comment>
<keyword evidence="5 12" id="KW-0732">Signal</keyword>
<keyword evidence="18" id="KW-1185">Reference proteome</keyword>
<dbReference type="Proteomes" id="UP000182045">
    <property type="component" value="Unassembled WGS sequence"/>
</dbReference>
<keyword evidence="8 16" id="KW-0675">Receptor</keyword>
<dbReference type="InterPro" id="IPR012910">
    <property type="entry name" value="Plug_dom"/>
</dbReference>
<evidence type="ECO:0000313" key="16">
    <source>
        <dbReference type="EMBL" id="KPP92723.1"/>
    </source>
</evidence>
<dbReference type="Pfam" id="PF07715">
    <property type="entry name" value="Plug"/>
    <property type="match status" value="1"/>
</dbReference>
<organism evidence="16 17">
    <name type="scientific">Roseibaca calidilacus</name>
    <dbReference type="NCBI Taxonomy" id="1666912"/>
    <lineage>
        <taxon>Bacteria</taxon>
        <taxon>Pseudomonadati</taxon>
        <taxon>Pseudomonadota</taxon>
        <taxon>Alphaproteobacteria</taxon>
        <taxon>Rhodobacterales</taxon>
        <taxon>Paracoccaceae</taxon>
        <taxon>Roseinatronobacter</taxon>
    </lineage>
</organism>
<dbReference type="PANTHER" id="PTHR30069">
    <property type="entry name" value="TONB-DEPENDENT OUTER MEMBRANE RECEPTOR"/>
    <property type="match status" value="1"/>
</dbReference>
<keyword evidence="6 11" id="KW-0798">TonB box</keyword>
<comment type="subcellular location">
    <subcellularLocation>
        <location evidence="1 10">Cell outer membrane</location>
        <topology evidence="1 10">Multi-pass membrane protein</topology>
    </subcellularLocation>
</comment>
<dbReference type="AlphaFoldDB" id="A0A0P7WPE5"/>
<evidence type="ECO:0000256" key="6">
    <source>
        <dbReference type="ARBA" id="ARBA00023077"/>
    </source>
</evidence>
<evidence type="ECO:0000256" key="8">
    <source>
        <dbReference type="ARBA" id="ARBA00023170"/>
    </source>
</evidence>
<feature type="signal peptide" evidence="12">
    <location>
        <begin position="1"/>
        <end position="22"/>
    </location>
</feature>
<dbReference type="GO" id="GO:0015344">
    <property type="term" value="F:siderophore uptake transmembrane transporter activity"/>
    <property type="evidence" value="ECO:0007669"/>
    <property type="project" value="TreeGrafter"/>
</dbReference>
<dbReference type="EMBL" id="LJSG01000011">
    <property type="protein sequence ID" value="KPP92723.1"/>
    <property type="molecule type" value="Genomic_DNA"/>
</dbReference>
<sequence length="611" mass="66157">MAKRHFLGTVAALGLMAGGAAAQDIINLEEVTFSVSRVPLELGRTGARVQVLTREDIEEANETEVNTVLSRLPGVTMTQRGPIGASGSVRIRGADERYFPVLINGINMSDPSQLQSQFSFAGLTSSAVSRLEVLKGSQSAIYGSNAIAGVVNLTMGEIPDEVGSETKVTTEFGSFNTRRLGLSYGQRFERGEVAFTFERALTDGFSSADENDGNTEDDGFRSTILSFRARHELTDTVAVGASAFYQDSFNEFDAGAGVGGDDPNRFGLSERYGLRGFVEFALGAVENEISIETSRNERADPNAPTTFTTTDFQGGRTGIQYNGRVDLSGNSTLVFGAQYQRETYDAFRPGGASFDGTIRRNALFAEYLYAPTENIDLTFALRREDDSRFGGQITGRAAFVWRPDAATVVRASAGTGFRAPSANEMFGPFGANPNLKPEESESFDIGVSREFGAFKADVALFRTDIDNLIGYTTGYVQIAGRSRLQGVEMSGTYDISDNLSLSGAYTFTDAKDRSGNPVGNVPKHDLAVSVDWKIMEGLRNTTTLAASSERFGFGGSSIPGFGVVNTNFSYDLTERAQLTFRVENIFNKQYQTVEGYGTSDRAFYLGLSSRF</sequence>
<dbReference type="RefSeq" id="WP_072245275.1">
    <property type="nucleotide sequence ID" value="NZ_FBYC01000004.1"/>
</dbReference>
<accession>A0A0P7WPE5</accession>
<keyword evidence="9 10" id="KW-0998">Cell outer membrane</keyword>
<dbReference type="InterPro" id="IPR000531">
    <property type="entry name" value="Beta-barrel_TonB"/>
</dbReference>
<feature type="domain" description="TonB-dependent receptor plug" evidence="14">
    <location>
        <begin position="45"/>
        <end position="150"/>
    </location>
</feature>
<evidence type="ECO:0000256" key="5">
    <source>
        <dbReference type="ARBA" id="ARBA00022729"/>
    </source>
</evidence>
<evidence type="ECO:0000313" key="15">
    <source>
        <dbReference type="EMBL" id="CUX80204.1"/>
    </source>
</evidence>
<dbReference type="PROSITE" id="PS52016">
    <property type="entry name" value="TONB_DEPENDENT_REC_3"/>
    <property type="match status" value="1"/>
</dbReference>